<dbReference type="GO" id="GO:0016705">
    <property type="term" value="F:oxidoreductase activity, acting on paired donors, with incorporation or reduction of molecular oxygen"/>
    <property type="evidence" value="ECO:0007669"/>
    <property type="project" value="InterPro"/>
</dbReference>
<dbReference type="EMBL" id="WUEK01000015">
    <property type="protein sequence ID" value="MXG91811.1"/>
    <property type="molecule type" value="Genomic_DNA"/>
</dbReference>
<evidence type="ECO:0000256" key="4">
    <source>
        <dbReference type="ARBA" id="ARBA00022723"/>
    </source>
</evidence>
<keyword evidence="3" id="KW-0349">Heme</keyword>
<proteinExistence type="inferred from homology"/>
<sequence length="415" mass="44254">MTDLALRLLRDGYRALDHLPTRTRARAAAEARLLGRRAVVVAGEAGARVFYDESVVRRAGAIPPPLAWLLFGRGAVHGLDGTAHRERKAGFVHRLGPEQVAGCAALAAEHLRESLATWPPEGRALHGALVEAYGRAVLEWSGVDLAPAHAGRLAHRYARTVDGFGFAGSAYARAWRDRVSTDRWAARLVADVRAGRVTARPGTHLAAVADLDAGVHVAGVELGNVVRPAIAVSWLGTFAAAALAASPSWAPLLLGPDGAARRWSFAQEVRRTAPFVPALAGRVRRPVTLDGVVLHEGDRIVLDVVGIDHDPAYHPLPEVFDPERWLGRQPDAWTLVPQGGGPITGHRCPGEDLTLQLLATTLEVLAEHHLSPTAPLQVDLARIPTLPVDGLPLRLGAQGTNDARTHPSDSSSDIS</sequence>
<keyword evidence="10" id="KW-1185">Reference proteome</keyword>
<name>A0A6L7F3M9_9ACTN</name>
<dbReference type="InterPro" id="IPR001128">
    <property type="entry name" value="Cyt_P450"/>
</dbReference>
<dbReference type="AlphaFoldDB" id="A0A6L7F3M9"/>
<evidence type="ECO:0000256" key="6">
    <source>
        <dbReference type="ARBA" id="ARBA00023004"/>
    </source>
</evidence>
<keyword evidence="7" id="KW-0503">Monooxygenase</keyword>
<dbReference type="SUPFAM" id="SSF48264">
    <property type="entry name" value="Cytochrome P450"/>
    <property type="match status" value="1"/>
</dbReference>
<evidence type="ECO:0000256" key="2">
    <source>
        <dbReference type="ARBA" id="ARBA00010617"/>
    </source>
</evidence>
<dbReference type="Gene3D" id="1.10.630.10">
    <property type="entry name" value="Cytochrome P450"/>
    <property type="match status" value="1"/>
</dbReference>
<dbReference type="Proteomes" id="UP000473325">
    <property type="component" value="Unassembled WGS sequence"/>
</dbReference>
<organism evidence="9 10">
    <name type="scientific">Nocardioides flavescens</name>
    <dbReference type="NCBI Taxonomy" id="2691959"/>
    <lineage>
        <taxon>Bacteria</taxon>
        <taxon>Bacillati</taxon>
        <taxon>Actinomycetota</taxon>
        <taxon>Actinomycetes</taxon>
        <taxon>Propionibacteriales</taxon>
        <taxon>Nocardioidaceae</taxon>
        <taxon>Nocardioides</taxon>
    </lineage>
</organism>
<reference evidence="9 10" key="1">
    <citation type="submission" date="2019-12" db="EMBL/GenBank/DDBJ databases">
        <authorList>
            <person name="Kun Z."/>
        </authorList>
    </citation>
    <scope>NUCLEOTIDE SEQUENCE [LARGE SCALE GENOMIC DNA]</scope>
    <source>
        <strain evidence="9 10">YIM 123512</strain>
    </source>
</reference>
<dbReference type="PANTHER" id="PTHR24286:SF24">
    <property type="entry name" value="LANOSTEROL 14-ALPHA DEMETHYLASE"/>
    <property type="match status" value="1"/>
</dbReference>
<dbReference type="Pfam" id="PF00067">
    <property type="entry name" value="p450"/>
    <property type="match status" value="1"/>
</dbReference>
<dbReference type="GO" id="GO:0005506">
    <property type="term" value="F:iron ion binding"/>
    <property type="evidence" value="ECO:0007669"/>
    <property type="project" value="InterPro"/>
</dbReference>
<evidence type="ECO:0000256" key="1">
    <source>
        <dbReference type="ARBA" id="ARBA00001971"/>
    </source>
</evidence>
<dbReference type="GO" id="GO:0004497">
    <property type="term" value="F:monooxygenase activity"/>
    <property type="evidence" value="ECO:0007669"/>
    <property type="project" value="UniProtKB-KW"/>
</dbReference>
<gene>
    <name evidence="9" type="ORF">GRQ65_19900</name>
</gene>
<dbReference type="GO" id="GO:0020037">
    <property type="term" value="F:heme binding"/>
    <property type="evidence" value="ECO:0007669"/>
    <property type="project" value="InterPro"/>
</dbReference>
<dbReference type="InterPro" id="IPR036396">
    <property type="entry name" value="Cyt_P450_sf"/>
</dbReference>
<evidence type="ECO:0000313" key="9">
    <source>
        <dbReference type="EMBL" id="MXG91811.1"/>
    </source>
</evidence>
<evidence type="ECO:0000256" key="8">
    <source>
        <dbReference type="SAM" id="MobiDB-lite"/>
    </source>
</evidence>
<evidence type="ECO:0000313" key="10">
    <source>
        <dbReference type="Proteomes" id="UP000473325"/>
    </source>
</evidence>
<evidence type="ECO:0000256" key="3">
    <source>
        <dbReference type="ARBA" id="ARBA00022617"/>
    </source>
</evidence>
<comment type="similarity">
    <text evidence="2">Belongs to the cytochrome P450 family.</text>
</comment>
<dbReference type="GO" id="GO:0016125">
    <property type="term" value="P:sterol metabolic process"/>
    <property type="evidence" value="ECO:0007669"/>
    <property type="project" value="TreeGrafter"/>
</dbReference>
<keyword evidence="4" id="KW-0479">Metal-binding</keyword>
<accession>A0A6L7F3M9</accession>
<evidence type="ECO:0000256" key="7">
    <source>
        <dbReference type="ARBA" id="ARBA00023033"/>
    </source>
</evidence>
<feature type="compositionally biased region" description="Polar residues" evidence="8">
    <location>
        <begin position="398"/>
        <end position="415"/>
    </location>
</feature>
<protein>
    <submittedName>
        <fullName evidence="9">Cytochrome P450</fullName>
    </submittedName>
</protein>
<dbReference type="PANTHER" id="PTHR24286">
    <property type="entry name" value="CYTOCHROME P450 26"/>
    <property type="match status" value="1"/>
</dbReference>
<dbReference type="RefSeq" id="WP_160879744.1">
    <property type="nucleotide sequence ID" value="NZ_WUEK01000015.1"/>
</dbReference>
<keyword evidence="6" id="KW-0408">Iron</keyword>
<keyword evidence="5" id="KW-0560">Oxidoreductase</keyword>
<feature type="region of interest" description="Disordered" evidence="8">
    <location>
        <begin position="394"/>
        <end position="415"/>
    </location>
</feature>
<comment type="cofactor">
    <cofactor evidence="1">
        <name>heme</name>
        <dbReference type="ChEBI" id="CHEBI:30413"/>
    </cofactor>
</comment>
<evidence type="ECO:0000256" key="5">
    <source>
        <dbReference type="ARBA" id="ARBA00023002"/>
    </source>
</evidence>
<comment type="caution">
    <text evidence="9">The sequence shown here is derived from an EMBL/GenBank/DDBJ whole genome shotgun (WGS) entry which is preliminary data.</text>
</comment>